<dbReference type="Pfam" id="PF13304">
    <property type="entry name" value="AAA_21"/>
    <property type="match status" value="1"/>
</dbReference>
<dbReference type="PANTHER" id="PTHR40396">
    <property type="entry name" value="ATPASE-LIKE PROTEIN"/>
    <property type="match status" value="1"/>
</dbReference>
<gene>
    <name evidence="2" type="ORF">LCGC14_2028830</name>
</gene>
<evidence type="ECO:0000313" key="2">
    <source>
        <dbReference type="EMBL" id="KKL78036.1"/>
    </source>
</evidence>
<accession>A0A0F9FHT2</accession>
<comment type="caution">
    <text evidence="2">The sequence shown here is derived from an EMBL/GenBank/DDBJ whole genome shotgun (WGS) entry which is preliminary data.</text>
</comment>
<dbReference type="InterPro" id="IPR027417">
    <property type="entry name" value="P-loop_NTPase"/>
</dbReference>
<sequence>MIERLYLDNYKCFVNFEWQPEALQLVLGRNGTGKTTVFHVLETLREFIVAGRPTTEAFPTSTLTAWDTRLEQTIELELTGNGGRYRYRLIVEHGQEPDKQKSRIKTERLQFDQLTLYEFDGSDAHLFRDDGSAGPKFPFDWSRSAIPTIPERPENQRLVWFRDRMERVYFFAPDPLRMEYQSEFEVEKPDRHLNKLVSWLRHLSQESVDTMARVRDCLREGIDGLKDFNLKRAGETSRVLKFEFDFSEDSATRSTNRFTLSLNELSEGQRCLVALFTMLYAAVGPDTTLCVDEPDNFVALREIQPWLTRLSDRVHD</sequence>
<protein>
    <recommendedName>
        <fullName evidence="1">ATPase AAA-type core domain-containing protein</fullName>
    </recommendedName>
</protein>
<organism evidence="2">
    <name type="scientific">marine sediment metagenome</name>
    <dbReference type="NCBI Taxonomy" id="412755"/>
    <lineage>
        <taxon>unclassified sequences</taxon>
        <taxon>metagenomes</taxon>
        <taxon>ecological metagenomes</taxon>
    </lineage>
</organism>
<dbReference type="InterPro" id="IPR003959">
    <property type="entry name" value="ATPase_AAA_core"/>
</dbReference>
<reference evidence="2" key="1">
    <citation type="journal article" date="2015" name="Nature">
        <title>Complex archaea that bridge the gap between prokaryotes and eukaryotes.</title>
        <authorList>
            <person name="Spang A."/>
            <person name="Saw J.H."/>
            <person name="Jorgensen S.L."/>
            <person name="Zaremba-Niedzwiedzka K."/>
            <person name="Martijn J."/>
            <person name="Lind A.E."/>
            <person name="van Eijk R."/>
            <person name="Schleper C."/>
            <person name="Guy L."/>
            <person name="Ettema T.J."/>
        </authorList>
    </citation>
    <scope>NUCLEOTIDE SEQUENCE</scope>
</reference>
<name>A0A0F9FHT2_9ZZZZ</name>
<dbReference type="EMBL" id="LAZR01023578">
    <property type="protein sequence ID" value="KKL78036.1"/>
    <property type="molecule type" value="Genomic_DNA"/>
</dbReference>
<dbReference type="GO" id="GO:0016887">
    <property type="term" value="F:ATP hydrolysis activity"/>
    <property type="evidence" value="ECO:0007669"/>
    <property type="project" value="InterPro"/>
</dbReference>
<feature type="domain" description="ATPase AAA-type core" evidence="1">
    <location>
        <begin position="26"/>
        <end position="297"/>
    </location>
</feature>
<dbReference type="SUPFAM" id="SSF52540">
    <property type="entry name" value="P-loop containing nucleoside triphosphate hydrolases"/>
    <property type="match status" value="1"/>
</dbReference>
<feature type="non-terminal residue" evidence="2">
    <location>
        <position position="316"/>
    </location>
</feature>
<dbReference type="Gene3D" id="3.40.50.300">
    <property type="entry name" value="P-loop containing nucleotide triphosphate hydrolases"/>
    <property type="match status" value="1"/>
</dbReference>
<dbReference type="GO" id="GO:0005524">
    <property type="term" value="F:ATP binding"/>
    <property type="evidence" value="ECO:0007669"/>
    <property type="project" value="InterPro"/>
</dbReference>
<evidence type="ECO:0000259" key="1">
    <source>
        <dbReference type="Pfam" id="PF13304"/>
    </source>
</evidence>
<dbReference type="AlphaFoldDB" id="A0A0F9FHT2"/>
<dbReference type="PANTHER" id="PTHR40396:SF1">
    <property type="entry name" value="ATPASE AAA-TYPE CORE DOMAIN-CONTAINING PROTEIN"/>
    <property type="match status" value="1"/>
</dbReference>
<proteinExistence type="predicted"/>